<evidence type="ECO:0000313" key="3">
    <source>
        <dbReference type="EMBL" id="BCJ92868.1"/>
    </source>
</evidence>
<evidence type="ECO:0000313" key="4">
    <source>
        <dbReference type="Proteomes" id="UP000515561"/>
    </source>
</evidence>
<dbReference type="AlphaFoldDB" id="A0A6S6R1K0"/>
<sequence length="330" mass="38020">MKSKIPCEIVQDLMPLFIEELTSEATNREMKKHLEECNECQAHYKNMKSRLVGEKEQEEEKSVKEINYLRKIRRNNNKKVLFGILSVLLLLIAATVVKLYVIGYRVNSYDITYLNTDESQLNFGGIFYDISDTYKGYRLKTEEDGRKELILYARRRSLWSRERVFNLKINLNDLETEVNINGNTVKANGTVITKLANDLYNAKNKYVGDMSSNAKIASILGVPKTLGNFTNSLQTTKEPYGWTMDFEKSTSNSNIFEERIKSYACVLIALIDNLGEVSWKYTVETEKTPIERNNTITEGQCTEYIGSPIKSFSKSPEKVQELLEILKIEY</sequence>
<accession>A0A6S6R1K0</accession>
<keyword evidence="4" id="KW-1185">Reference proteome</keyword>
<name>A0A6S6R1K0_9FIRM</name>
<dbReference type="EMBL" id="AP023367">
    <property type="protein sequence ID" value="BCJ92868.1"/>
    <property type="molecule type" value="Genomic_DNA"/>
</dbReference>
<feature type="domain" description="Putative zinc-finger" evidence="1">
    <location>
        <begin position="7"/>
        <end position="41"/>
    </location>
</feature>
<evidence type="ECO:0000259" key="1">
    <source>
        <dbReference type="Pfam" id="PF13490"/>
    </source>
</evidence>
<protein>
    <submittedName>
        <fullName evidence="3">Uncharacterized protein</fullName>
    </submittedName>
</protein>
<proteinExistence type="predicted"/>
<dbReference type="KEGG" id="acel:acsn021_04370"/>
<dbReference type="Pfam" id="PF16107">
    <property type="entry name" value="DUF4825"/>
    <property type="match status" value="1"/>
</dbReference>
<gene>
    <name evidence="3" type="ORF">acsn021_04370</name>
</gene>
<dbReference type="InterPro" id="IPR032250">
    <property type="entry name" value="DUF4825"/>
</dbReference>
<dbReference type="Pfam" id="PF13490">
    <property type="entry name" value="zf-HC2"/>
    <property type="match status" value="1"/>
</dbReference>
<reference evidence="3 4" key="1">
    <citation type="journal article" date="2016" name="Int. J. Syst. Evol. Microbiol.">
        <title>Descriptions of Anaerotaenia torta gen. nov., sp. nov. and Anaerocolumna cellulosilytica gen. nov., sp. nov. isolated from a methanogenic reactor of cattle waste.</title>
        <authorList>
            <person name="Uek A."/>
            <person name="Ohtaki Y."/>
            <person name="Kaku N."/>
            <person name="Ueki K."/>
        </authorList>
    </citation>
    <scope>NUCLEOTIDE SEQUENCE [LARGE SCALE GENOMIC DNA]</scope>
    <source>
        <strain evidence="3 4">SN021</strain>
    </source>
</reference>
<dbReference type="InterPro" id="IPR027383">
    <property type="entry name" value="Znf_put"/>
</dbReference>
<evidence type="ECO:0000259" key="2">
    <source>
        <dbReference type="Pfam" id="PF16107"/>
    </source>
</evidence>
<organism evidence="3 4">
    <name type="scientific">Anaerocolumna cellulosilytica</name>
    <dbReference type="NCBI Taxonomy" id="433286"/>
    <lineage>
        <taxon>Bacteria</taxon>
        <taxon>Bacillati</taxon>
        <taxon>Bacillota</taxon>
        <taxon>Clostridia</taxon>
        <taxon>Lachnospirales</taxon>
        <taxon>Lachnospiraceae</taxon>
        <taxon>Anaerocolumna</taxon>
    </lineage>
</organism>
<dbReference type="Proteomes" id="UP000515561">
    <property type="component" value="Chromosome"/>
</dbReference>
<dbReference type="RefSeq" id="WP_184092710.1">
    <property type="nucleotide sequence ID" value="NZ_AP023367.1"/>
</dbReference>
<feature type="domain" description="DUF4825" evidence="2">
    <location>
        <begin position="199"/>
        <end position="284"/>
    </location>
</feature>